<keyword evidence="2" id="KW-1185">Reference proteome</keyword>
<accession>A0AAE0C0D3</accession>
<evidence type="ECO:0000313" key="2">
    <source>
        <dbReference type="Proteomes" id="UP001190700"/>
    </source>
</evidence>
<organism evidence="1 2">
    <name type="scientific">Cymbomonas tetramitiformis</name>
    <dbReference type="NCBI Taxonomy" id="36881"/>
    <lineage>
        <taxon>Eukaryota</taxon>
        <taxon>Viridiplantae</taxon>
        <taxon>Chlorophyta</taxon>
        <taxon>Pyramimonadophyceae</taxon>
        <taxon>Pyramimonadales</taxon>
        <taxon>Pyramimonadaceae</taxon>
        <taxon>Cymbomonas</taxon>
    </lineage>
</organism>
<dbReference type="Proteomes" id="UP001190700">
    <property type="component" value="Unassembled WGS sequence"/>
</dbReference>
<dbReference type="EMBL" id="LGRX02030095">
    <property type="protein sequence ID" value="KAK3246092.1"/>
    <property type="molecule type" value="Genomic_DNA"/>
</dbReference>
<gene>
    <name evidence="1" type="ORF">CYMTET_44313</name>
</gene>
<sequence>MSMTSSVAEFSKNLFVRHAHSGTSCVYDPNNNGLLMMTDSNSALYILDPTISPTPGSSTLVHQAADDPLPNKRHAQIVVNGTCAAFLRRKKNCRDHNDSNEAAWRGALVFDGKWSLCAQEKIAARDKEFAQKIPRSTPIDKEKRKSASTI</sequence>
<proteinExistence type="predicted"/>
<name>A0AAE0C0D3_9CHLO</name>
<dbReference type="AlphaFoldDB" id="A0AAE0C0D3"/>
<evidence type="ECO:0000313" key="1">
    <source>
        <dbReference type="EMBL" id="KAK3246092.1"/>
    </source>
</evidence>
<reference evidence="1 2" key="1">
    <citation type="journal article" date="2015" name="Genome Biol. Evol.">
        <title>Comparative Genomics of a Bacterivorous Green Alga Reveals Evolutionary Causalities and Consequences of Phago-Mixotrophic Mode of Nutrition.</title>
        <authorList>
            <person name="Burns J.A."/>
            <person name="Paasch A."/>
            <person name="Narechania A."/>
            <person name="Kim E."/>
        </authorList>
    </citation>
    <scope>NUCLEOTIDE SEQUENCE [LARGE SCALE GENOMIC DNA]</scope>
    <source>
        <strain evidence="1 2">PLY_AMNH</strain>
    </source>
</reference>
<protein>
    <submittedName>
        <fullName evidence="1">Uncharacterized protein</fullName>
    </submittedName>
</protein>
<comment type="caution">
    <text evidence="1">The sequence shown here is derived from an EMBL/GenBank/DDBJ whole genome shotgun (WGS) entry which is preliminary data.</text>
</comment>